<dbReference type="SUPFAM" id="SSF57889">
    <property type="entry name" value="Cysteine-rich domain"/>
    <property type="match status" value="5"/>
</dbReference>
<dbReference type="ExpressionAtlas" id="A0A178UKN6">
    <property type="expression patterns" value="baseline and differential"/>
</dbReference>
<dbReference type="EMBL" id="LUHQ01000005">
    <property type="protein sequence ID" value="OAO94313.1"/>
    <property type="molecule type" value="Genomic_DNA"/>
</dbReference>
<organism evidence="6 8">
    <name type="scientific">Arabidopsis thaliana</name>
    <name type="common">Mouse-ear cress</name>
    <dbReference type="NCBI Taxonomy" id="3702"/>
    <lineage>
        <taxon>Eukaryota</taxon>
        <taxon>Viridiplantae</taxon>
        <taxon>Streptophyta</taxon>
        <taxon>Embryophyta</taxon>
        <taxon>Tracheophyta</taxon>
        <taxon>Spermatophyta</taxon>
        <taxon>Magnoliopsida</taxon>
        <taxon>eudicotyledons</taxon>
        <taxon>Gunneridae</taxon>
        <taxon>Pentapetalae</taxon>
        <taxon>rosids</taxon>
        <taxon>malvids</taxon>
        <taxon>Brassicales</taxon>
        <taxon>Brassicaceae</taxon>
        <taxon>Camelineae</taxon>
        <taxon>Arabidopsis</taxon>
    </lineage>
</organism>
<dbReference type="SMART" id="SM00249">
    <property type="entry name" value="PHD"/>
    <property type="match status" value="4"/>
</dbReference>
<dbReference type="InterPro" id="IPR046349">
    <property type="entry name" value="C1-like_sf"/>
</dbReference>
<evidence type="ECO:0000256" key="4">
    <source>
        <dbReference type="ARBA" id="ARBA00022833"/>
    </source>
</evidence>
<feature type="domain" description="Zinc finger PHD-type" evidence="5">
    <location>
        <begin position="506"/>
        <end position="571"/>
    </location>
</feature>
<evidence type="ECO:0000313" key="7">
    <source>
        <dbReference type="EMBL" id="VYS65529.1"/>
    </source>
</evidence>
<keyword evidence="1" id="KW-0479">Metal-binding</keyword>
<dbReference type="PANTHER" id="PTHR32410:SF209">
    <property type="entry name" value="CYSTEINE_HISTIDINE-RICH C1 DOMAIN FAMILY PROTEIN"/>
    <property type="match status" value="1"/>
</dbReference>
<dbReference type="InterPro" id="IPR054483">
    <property type="entry name" value="DC1-like_CT"/>
</dbReference>
<keyword evidence="3" id="KW-0863">Zinc-finger</keyword>
<reference evidence="7 9" key="3">
    <citation type="submission" date="2019-11" db="EMBL/GenBank/DDBJ databases">
        <authorList>
            <person name="Jiao W.-B."/>
            <person name="Schneeberger K."/>
        </authorList>
    </citation>
    <scope>NUCLEOTIDE SEQUENCE [LARGE SCALE GENOMIC DNA]</scope>
    <source>
        <strain evidence="9">cv. An-1</strain>
    </source>
</reference>
<evidence type="ECO:0000256" key="2">
    <source>
        <dbReference type="ARBA" id="ARBA00022737"/>
    </source>
</evidence>
<dbReference type="Pfam" id="PF03107">
    <property type="entry name" value="C1_2"/>
    <property type="match status" value="5"/>
</dbReference>
<reference evidence="8" key="1">
    <citation type="journal article" date="2016" name="Proc. Natl. Acad. Sci. U.S.A.">
        <title>Chromosome-level assembly of Arabidopsis thaliana Ler reveals the extent of translocation and inversion polymorphisms.</title>
        <authorList>
            <person name="Zapata L."/>
            <person name="Ding J."/>
            <person name="Willing E.M."/>
            <person name="Hartwig B."/>
            <person name="Bezdan D."/>
            <person name="Jiao W.B."/>
            <person name="Patel V."/>
            <person name="Velikkakam James G."/>
            <person name="Koornneef M."/>
            <person name="Ossowski S."/>
            <person name="Schneeberger K."/>
        </authorList>
    </citation>
    <scope>NUCLEOTIDE SEQUENCE [LARGE SCALE GENOMIC DNA]</scope>
    <source>
        <strain evidence="8">cv. Landsberg erecta</strain>
    </source>
</reference>
<accession>A0A178UKN6</accession>
<evidence type="ECO:0000256" key="3">
    <source>
        <dbReference type="ARBA" id="ARBA00022771"/>
    </source>
</evidence>
<feature type="domain" description="Zinc finger PHD-type" evidence="5">
    <location>
        <begin position="335"/>
        <end position="399"/>
    </location>
</feature>
<gene>
    <name evidence="6" type="ordered locus">AXX17_At5g00520</name>
    <name evidence="7" type="ORF">AN1_LOCUS20935</name>
</gene>
<feature type="domain" description="Zinc finger PHD-type" evidence="5">
    <location>
        <begin position="136"/>
        <end position="196"/>
    </location>
</feature>
<feature type="domain" description="Zinc finger PHD-type" evidence="5">
    <location>
        <begin position="73"/>
        <end position="111"/>
    </location>
</feature>
<dbReference type="Pfam" id="PF22926">
    <property type="entry name" value="C1-like_CT"/>
    <property type="match status" value="1"/>
</dbReference>
<dbReference type="InterPro" id="IPR053192">
    <property type="entry name" value="Vacuole_Formation_Reg"/>
</dbReference>
<protein>
    <recommendedName>
        <fullName evidence="5">Zinc finger PHD-type domain-containing protein</fullName>
    </recommendedName>
</protein>
<proteinExistence type="predicted"/>
<evidence type="ECO:0000256" key="1">
    <source>
        <dbReference type="ARBA" id="ARBA00022723"/>
    </source>
</evidence>
<dbReference type="Proteomes" id="UP000078284">
    <property type="component" value="Chromosome 5"/>
</dbReference>
<dbReference type="EMBL" id="CACRSJ010000110">
    <property type="protein sequence ID" value="VYS65529.1"/>
    <property type="molecule type" value="Genomic_DNA"/>
</dbReference>
<dbReference type="GO" id="GO:0008270">
    <property type="term" value="F:zinc ion binding"/>
    <property type="evidence" value="ECO:0007669"/>
    <property type="project" value="UniProtKB-KW"/>
</dbReference>
<dbReference type="AlphaFoldDB" id="A0A178UKN6"/>
<sequence length="605" mass="69854">MHHLDHTPSDRLLCPVERIQKDKDGKVTTISGGIHYIIKSSYFISNAEDEKPVHLLSLILRNRKEDKVLSFSFCYVCQIALSGEAYYVYFCSYCPNYYHKECVESPSVFHSSDHPKHPLQLLWIPDMSLEEERDKRCCSCKRGVDALFYYCSICDFALHMACAGNPTSPTIDNPKRHKHTLHYFPRKSGLFCDVCALVDDSDYLYVCLLCDFIVHKRCVYLPYVIKVSRHNHRLTFTPNLPSEEPTVTDCGVCHAKINENYGEYSCTKKGCVYAVHSRCAMQSDVCDGKKLEGEPEEVYEDTKMFEEKGDGIIQHQSHPRHQLRLEKIFHDESHHCQACRRPSYDHGGNVYRCMQCDDFIFHESCAYLPRTKQFMLHVHPLTLDPSYNFIDWFQCGKCYRYSCGFRYACVRVPCDFFPVLDTLCASICEPFDHHSHPHSLFITSGEHESKICSICQSSEPQPLNCLKCDFVLCFYCATLPHKARYKHDEHFLTFSYEEDANDELYGCEICEEDINPKNGLYACNECGVTLHIECLLGRDPNTTPGSFSNSVGTLYILPNTYSTRPICTTCRRRCPYQIKINSSGGPYIFCSFDCYQRLCRSEDWS</sequence>
<dbReference type="InterPro" id="IPR004146">
    <property type="entry name" value="DC1"/>
</dbReference>
<keyword evidence="2" id="KW-0677">Repeat</keyword>
<evidence type="ECO:0000259" key="5">
    <source>
        <dbReference type="SMART" id="SM00249"/>
    </source>
</evidence>
<dbReference type="InterPro" id="IPR001965">
    <property type="entry name" value="Znf_PHD"/>
</dbReference>
<dbReference type="Proteomes" id="UP000426265">
    <property type="component" value="Unassembled WGS sequence"/>
</dbReference>
<evidence type="ECO:0000313" key="8">
    <source>
        <dbReference type="Proteomes" id="UP000078284"/>
    </source>
</evidence>
<evidence type="ECO:0000313" key="9">
    <source>
        <dbReference type="Proteomes" id="UP000426265"/>
    </source>
</evidence>
<name>A0A178UKN6_ARATH</name>
<reference evidence="6" key="2">
    <citation type="submission" date="2016-03" db="EMBL/GenBank/DDBJ databases">
        <title>Full-length assembly of Arabidopsis thaliana Ler reveals the complement of translocations and inversions.</title>
        <authorList>
            <person name="Zapata L."/>
            <person name="Schneeberger K."/>
            <person name="Ossowski S."/>
        </authorList>
    </citation>
    <scope>NUCLEOTIDE SEQUENCE [LARGE SCALE GENOMIC DNA]</scope>
    <source>
        <tissue evidence="6">Leaf</tissue>
    </source>
</reference>
<keyword evidence="4" id="KW-0862">Zinc</keyword>
<dbReference type="PANTHER" id="PTHR32410">
    <property type="entry name" value="CYSTEINE/HISTIDINE-RICH C1 DOMAIN FAMILY PROTEIN"/>
    <property type="match status" value="1"/>
</dbReference>
<evidence type="ECO:0000313" key="6">
    <source>
        <dbReference type="EMBL" id="OAO94313.1"/>
    </source>
</evidence>